<accession>A0A1S3CZB8</accession>
<name>A0A1S3CZB8_DIACI</name>
<feature type="transmembrane region" description="Helical" evidence="1">
    <location>
        <begin position="77"/>
        <end position="95"/>
    </location>
</feature>
<dbReference type="KEGG" id="dci:103508154"/>
<keyword evidence="1" id="KW-0472">Membrane</keyword>
<protein>
    <submittedName>
        <fullName evidence="3">Uncharacterized protein LOC103508154</fullName>
    </submittedName>
</protein>
<sequence length="101" mass="11259">MVKETSETVITGDVNGLVETIISTLEMELKPDKYRLLCVANQYGVYKETSHYHDIIQEAPESAAVQKTSAATRTDPLLITHLLTLLISFLLMTSLHRMAPV</sequence>
<dbReference type="GeneID" id="103508154"/>
<keyword evidence="1" id="KW-1133">Transmembrane helix</keyword>
<organism evidence="2 3">
    <name type="scientific">Diaphorina citri</name>
    <name type="common">Asian citrus psyllid</name>
    <dbReference type="NCBI Taxonomy" id="121845"/>
    <lineage>
        <taxon>Eukaryota</taxon>
        <taxon>Metazoa</taxon>
        <taxon>Ecdysozoa</taxon>
        <taxon>Arthropoda</taxon>
        <taxon>Hexapoda</taxon>
        <taxon>Insecta</taxon>
        <taxon>Pterygota</taxon>
        <taxon>Neoptera</taxon>
        <taxon>Paraneoptera</taxon>
        <taxon>Hemiptera</taxon>
        <taxon>Sternorrhyncha</taxon>
        <taxon>Psylloidea</taxon>
        <taxon>Psyllidae</taxon>
        <taxon>Diaphorininae</taxon>
        <taxon>Diaphorina</taxon>
    </lineage>
</organism>
<dbReference type="Proteomes" id="UP000079169">
    <property type="component" value="Unplaced"/>
</dbReference>
<evidence type="ECO:0000313" key="2">
    <source>
        <dbReference type="Proteomes" id="UP000079169"/>
    </source>
</evidence>
<evidence type="ECO:0000256" key="1">
    <source>
        <dbReference type="SAM" id="Phobius"/>
    </source>
</evidence>
<gene>
    <name evidence="3" type="primary">LOC103508154</name>
</gene>
<keyword evidence="2" id="KW-1185">Reference proteome</keyword>
<evidence type="ECO:0000313" key="3">
    <source>
        <dbReference type="RefSeq" id="XP_008470910.1"/>
    </source>
</evidence>
<keyword evidence="1" id="KW-0812">Transmembrane</keyword>
<dbReference type="RefSeq" id="XP_008470910.1">
    <property type="nucleotide sequence ID" value="XM_008472688.2"/>
</dbReference>
<dbReference type="AlphaFoldDB" id="A0A1S3CZB8"/>
<proteinExistence type="predicted"/>
<reference evidence="3" key="1">
    <citation type="submission" date="2025-08" db="UniProtKB">
        <authorList>
            <consortium name="RefSeq"/>
        </authorList>
    </citation>
    <scope>IDENTIFICATION</scope>
</reference>
<dbReference type="PaxDb" id="121845-A0A1S3CZB8"/>